<protein>
    <submittedName>
        <fullName evidence="3">Tetratricopeptide repeat protein</fullName>
    </submittedName>
</protein>
<sequence length="262" mass="29641">MSDFSLEGGISLPETPLALIEHLGLASREKAEWAWYEIAGGVLSHYLVDQEARLKAMLNWFYRDLGFCARDDYFSLEAASLAHGFLSRSGNSTVLATIIMLLAKQLDLKLEPILLPGNTLLCWQRGKSRLILDPLSGEFIDRARVHALVRGELGNWARMKPAYVKPSSVKELIARMLHELKAGAIVQQRFDVALACCNLLMDWYPDETMLIRERAFIAQQLGAHRVAEADLRQFIDLSPHDPVVELVRMQLRELGEHQDILH</sequence>
<dbReference type="SUPFAM" id="SSF48452">
    <property type="entry name" value="TPR-like"/>
    <property type="match status" value="1"/>
</dbReference>
<reference evidence="3 4" key="1">
    <citation type="submission" date="2022-02" db="EMBL/GenBank/DDBJ databases">
        <title>The genome sequence of Shewanella sp. 3B26.</title>
        <authorList>
            <person name="Du J."/>
        </authorList>
    </citation>
    <scope>NUCLEOTIDE SEQUENCE [LARGE SCALE GENOMIC DNA]</scope>
    <source>
        <strain evidence="3 4">3B26</strain>
    </source>
</reference>
<dbReference type="RefSeq" id="WP_240591842.1">
    <property type="nucleotide sequence ID" value="NZ_JAKUDL010000005.1"/>
</dbReference>
<dbReference type="PANTHER" id="PTHR31350:SF21">
    <property type="entry name" value="F-BOX ONLY PROTEIN 21"/>
    <property type="match status" value="1"/>
</dbReference>
<evidence type="ECO:0000313" key="4">
    <source>
        <dbReference type="Proteomes" id="UP001297581"/>
    </source>
</evidence>
<proteinExistence type="inferred from homology"/>
<evidence type="ECO:0000256" key="1">
    <source>
        <dbReference type="ARBA" id="ARBA00007100"/>
    </source>
</evidence>
<keyword evidence="4" id="KW-1185">Reference proteome</keyword>
<dbReference type="Pfam" id="PF13369">
    <property type="entry name" value="Transglut_core2"/>
    <property type="match status" value="1"/>
</dbReference>
<dbReference type="InterPro" id="IPR011990">
    <property type="entry name" value="TPR-like_helical_dom_sf"/>
</dbReference>
<dbReference type="Proteomes" id="UP001297581">
    <property type="component" value="Unassembled WGS sequence"/>
</dbReference>
<evidence type="ECO:0000259" key="2">
    <source>
        <dbReference type="Pfam" id="PF13369"/>
    </source>
</evidence>
<dbReference type="EMBL" id="JAKUDL010000005">
    <property type="protein sequence ID" value="MCH4295684.1"/>
    <property type="molecule type" value="Genomic_DNA"/>
</dbReference>
<dbReference type="PANTHER" id="PTHR31350">
    <property type="entry name" value="SI:DKEY-261L7.2"/>
    <property type="match status" value="1"/>
</dbReference>
<feature type="domain" description="Protein SirB1 N-terminal" evidence="2">
    <location>
        <begin position="49"/>
        <end position="177"/>
    </location>
</feature>
<comment type="caution">
    <text evidence="3">The sequence shown here is derived from an EMBL/GenBank/DDBJ whole genome shotgun (WGS) entry which is preliminary data.</text>
</comment>
<dbReference type="Pfam" id="PF13371">
    <property type="entry name" value="TPR_9"/>
    <property type="match status" value="1"/>
</dbReference>
<accession>A0AAJ1EZ27</accession>
<dbReference type="InterPro" id="IPR032698">
    <property type="entry name" value="SirB1_N"/>
</dbReference>
<evidence type="ECO:0000313" key="3">
    <source>
        <dbReference type="EMBL" id="MCH4295684.1"/>
    </source>
</evidence>
<name>A0AAJ1EZ27_9GAMM</name>
<dbReference type="AlphaFoldDB" id="A0AAJ1EZ27"/>
<gene>
    <name evidence="3" type="ORF">MJ923_15350</name>
</gene>
<comment type="similarity">
    <text evidence="1">Belongs to the UPF0162 family.</text>
</comment>
<organism evidence="3 4">
    <name type="scientific">Shewanella zhuhaiensis</name>
    <dbReference type="NCBI Taxonomy" id="2919576"/>
    <lineage>
        <taxon>Bacteria</taxon>
        <taxon>Pseudomonadati</taxon>
        <taxon>Pseudomonadota</taxon>
        <taxon>Gammaproteobacteria</taxon>
        <taxon>Alteromonadales</taxon>
        <taxon>Shewanellaceae</taxon>
        <taxon>Shewanella</taxon>
    </lineage>
</organism>